<feature type="domain" description="DUF222" evidence="1">
    <location>
        <begin position="77"/>
        <end position="307"/>
    </location>
</feature>
<protein>
    <recommendedName>
        <fullName evidence="1">DUF222 domain-containing protein</fullName>
    </recommendedName>
</protein>
<gene>
    <name evidence="2" type="ORF">GCM10007304_32510</name>
</gene>
<dbReference type="EMBL" id="BMCU01000003">
    <property type="protein sequence ID" value="GGG15922.1"/>
    <property type="molecule type" value="Genomic_DNA"/>
</dbReference>
<dbReference type="InterPro" id="IPR003870">
    <property type="entry name" value="DUF222"/>
</dbReference>
<comment type="caution">
    <text evidence="2">The sequence shown here is derived from an EMBL/GenBank/DDBJ whole genome shotgun (WGS) entry which is preliminary data.</text>
</comment>
<dbReference type="Pfam" id="PF02720">
    <property type="entry name" value="DUF222"/>
    <property type="match status" value="1"/>
</dbReference>
<reference evidence="2" key="2">
    <citation type="submission" date="2020-09" db="EMBL/GenBank/DDBJ databases">
        <authorList>
            <person name="Sun Q."/>
            <person name="Sedlacek I."/>
        </authorList>
    </citation>
    <scope>NUCLEOTIDE SEQUENCE</scope>
    <source>
        <strain evidence="2">CCM 7905</strain>
    </source>
</reference>
<reference evidence="2" key="1">
    <citation type="journal article" date="2014" name="Int. J. Syst. Evol. Microbiol.">
        <title>Complete genome sequence of Corynebacterium casei LMG S-19264T (=DSM 44701T), isolated from a smear-ripened cheese.</title>
        <authorList>
            <consortium name="US DOE Joint Genome Institute (JGI-PGF)"/>
            <person name="Walter F."/>
            <person name="Albersmeier A."/>
            <person name="Kalinowski J."/>
            <person name="Ruckert C."/>
        </authorList>
    </citation>
    <scope>NUCLEOTIDE SEQUENCE</scope>
    <source>
        <strain evidence="2">CCM 7905</strain>
    </source>
</reference>
<sequence>MYLSASLLHAAVIDHHRGANAADAERIATFDAYYHARNADPGGSIPTHASIVSEIAAATNSTDAVVGGLLTLWWSMLPAVRAAFVAGHISLVIARVVKNHTADARTATLDRLESDIVCAAKALAPGPLGTEIDRLLTEADAEWDKRTRERAALTETSVRITKMPRGLRKVVAIVPAVDAAAIGQTVTDQIRRICNPDPTTVNYLRAQAFVAVMRGGQLYCNCGRPDCRNPAPAKRSAPFTAAADGTVTDPRDVVVCDAKPAAVQVRISCDLELILGIGSAGAQLDGYGPIDAHTCRALAANATWQALFLASRRYLDTLTGGDPYYGDDGPPPDRSPFASCRCRCGRPGCAAITLTDDQRQQHDIEQLAHHAENEEAKGYLDDTVTLGRSRPLAAATMPHPVPTAPTATTTATTRDNTAADVIAYWVRRFADGDIPPPSDGRGGFVSPPPGALTYAPSAALAALVRADHPTCIHTGCTVPSQRCDLDHTVEFDKRTPLRGGWTIRANLAPLCRRHHNHKTDKLWSHSRLPDGTFHLTDPLGHHYFTVPS</sequence>
<dbReference type="InterPro" id="IPR003615">
    <property type="entry name" value="HNH_nuc"/>
</dbReference>
<name>A0A917LE01_9NOCA</name>
<dbReference type="AlphaFoldDB" id="A0A917LE01"/>
<evidence type="ECO:0000313" key="3">
    <source>
        <dbReference type="Proteomes" id="UP000654257"/>
    </source>
</evidence>
<evidence type="ECO:0000259" key="1">
    <source>
        <dbReference type="Pfam" id="PF02720"/>
    </source>
</evidence>
<keyword evidence="3" id="KW-1185">Reference proteome</keyword>
<accession>A0A917LE01</accession>
<dbReference type="Proteomes" id="UP000654257">
    <property type="component" value="Unassembled WGS sequence"/>
</dbReference>
<dbReference type="CDD" id="cd00085">
    <property type="entry name" value="HNHc"/>
    <property type="match status" value="1"/>
</dbReference>
<organism evidence="2 3">
    <name type="scientific">Rhodococcoides trifolii</name>
    <dbReference type="NCBI Taxonomy" id="908250"/>
    <lineage>
        <taxon>Bacteria</taxon>
        <taxon>Bacillati</taxon>
        <taxon>Actinomycetota</taxon>
        <taxon>Actinomycetes</taxon>
        <taxon>Mycobacteriales</taxon>
        <taxon>Nocardiaceae</taxon>
        <taxon>Rhodococcoides</taxon>
    </lineage>
</organism>
<dbReference type="RefSeq" id="WP_188545868.1">
    <property type="nucleotide sequence ID" value="NZ_BMCU01000003.1"/>
</dbReference>
<evidence type="ECO:0000313" key="2">
    <source>
        <dbReference type="EMBL" id="GGG15922.1"/>
    </source>
</evidence>
<proteinExistence type="predicted"/>
<dbReference type="Gene3D" id="1.10.30.50">
    <property type="match status" value="1"/>
</dbReference>